<proteinExistence type="predicted"/>
<dbReference type="PANTHER" id="PTHR10464">
    <property type="entry name" value="UREA TRANSPORTER"/>
    <property type="match status" value="1"/>
</dbReference>
<feature type="region of interest" description="Disordered" evidence="3">
    <location>
        <begin position="211"/>
        <end position="234"/>
    </location>
</feature>
<accession>A0A8J2JDH4</accession>
<evidence type="ECO:0000256" key="3">
    <source>
        <dbReference type="SAM" id="MobiDB-lite"/>
    </source>
</evidence>
<dbReference type="GO" id="GO:0005886">
    <property type="term" value="C:plasma membrane"/>
    <property type="evidence" value="ECO:0007669"/>
    <property type="project" value="UniProtKB-SubCell"/>
</dbReference>
<dbReference type="OrthoDB" id="426293at2759"/>
<evidence type="ECO:0000256" key="1">
    <source>
        <dbReference type="ARBA" id="ARBA00004651"/>
    </source>
</evidence>
<keyword evidence="6" id="KW-1185">Reference proteome</keyword>
<evidence type="ECO:0000313" key="5">
    <source>
        <dbReference type="EMBL" id="CAG7699408.1"/>
    </source>
</evidence>
<protein>
    <recommendedName>
        <fullName evidence="7">Urea transporter</fullName>
    </recommendedName>
</protein>
<feature type="transmembrane region" description="Helical" evidence="4">
    <location>
        <begin position="107"/>
        <end position="127"/>
    </location>
</feature>
<organism evidence="5 6">
    <name type="scientific">Allacma fusca</name>
    <dbReference type="NCBI Taxonomy" id="39272"/>
    <lineage>
        <taxon>Eukaryota</taxon>
        <taxon>Metazoa</taxon>
        <taxon>Ecdysozoa</taxon>
        <taxon>Arthropoda</taxon>
        <taxon>Hexapoda</taxon>
        <taxon>Collembola</taxon>
        <taxon>Symphypleona</taxon>
        <taxon>Sminthuridae</taxon>
        <taxon>Allacma</taxon>
    </lineage>
</organism>
<feature type="transmembrane region" description="Helical" evidence="4">
    <location>
        <begin position="400"/>
        <end position="419"/>
    </location>
</feature>
<keyword evidence="4" id="KW-0472">Membrane</keyword>
<feature type="transmembrane region" description="Helical" evidence="4">
    <location>
        <begin position="374"/>
        <end position="394"/>
    </location>
</feature>
<keyword evidence="4" id="KW-1133">Transmembrane helix</keyword>
<dbReference type="GO" id="GO:0015204">
    <property type="term" value="F:urea transmembrane transporter activity"/>
    <property type="evidence" value="ECO:0007669"/>
    <property type="project" value="InterPro"/>
</dbReference>
<keyword evidence="4" id="KW-0812">Transmembrane</keyword>
<dbReference type="AlphaFoldDB" id="A0A8J2JDH4"/>
<dbReference type="Proteomes" id="UP000708208">
    <property type="component" value="Unassembled WGS sequence"/>
</dbReference>
<gene>
    <name evidence="5" type="ORF">AFUS01_LOCUS4165</name>
</gene>
<feature type="transmembrane region" description="Helical" evidence="4">
    <location>
        <begin position="139"/>
        <end position="161"/>
    </location>
</feature>
<evidence type="ECO:0000256" key="2">
    <source>
        <dbReference type="ARBA" id="ARBA00022475"/>
    </source>
</evidence>
<feature type="transmembrane region" description="Helical" evidence="4">
    <location>
        <begin position="345"/>
        <end position="367"/>
    </location>
</feature>
<name>A0A8J2JDH4_9HEXA</name>
<sequence>MGESYHPNKPSRRFRSPSNPWIPYVGDCKAVNNYLESKQGIGWLFPKFLNSFFRGFSQVLFANNPLTGLIILLALSWADPLVGLAAAVSATFAIITALLLKQELRHIQSGLTTFNAVLIGSVTVSLWSPTFGVAVPLKLWVFIILGAIFSVFITSALTNLFSSYKLTLPCLTFPFNIVALLLFTCLMPPIGPTGPGTGGEIEVSSMATPGLNTTSTELSRQVRETSGEVTDITQMSDDPEVSVELSVTEPTFISDVGTGSNETAEIDAYDEDEEEPDPNAVNWGHMLNGILLSMGQVFGINDLFASILIYIAVMVYSPVMCLVSIVGAILGTIGGLLFTSAPYTAVYTGLWGFNGILSAAAVGGYFIAMTCHSFWTAIANVLFTVVIQQALMVAFHSLRLPVFTLPFVLSTLLFLSVSASGEQFPRVTNFSFPELHRYEYLERRRLNRINRNMQDEALHPEEKELVLKDIKVIGDEPTELGGNGTSSGGITEK</sequence>
<evidence type="ECO:0008006" key="7">
    <source>
        <dbReference type="Google" id="ProtNLM"/>
    </source>
</evidence>
<feature type="transmembrane region" description="Helical" evidence="4">
    <location>
        <begin position="81"/>
        <end position="100"/>
    </location>
</feature>
<dbReference type="PANTHER" id="PTHR10464:SF4">
    <property type="entry name" value="UREA TRANSPORTER"/>
    <property type="match status" value="1"/>
</dbReference>
<feature type="transmembrane region" description="Helical" evidence="4">
    <location>
        <begin position="319"/>
        <end position="339"/>
    </location>
</feature>
<dbReference type="InterPro" id="IPR004937">
    <property type="entry name" value="Urea_transporter"/>
</dbReference>
<comment type="subcellular location">
    <subcellularLocation>
        <location evidence="1">Cell membrane</location>
        <topology evidence="1">Multi-pass membrane protein</topology>
    </subcellularLocation>
</comment>
<dbReference type="Pfam" id="PF03253">
    <property type="entry name" value="UT"/>
    <property type="match status" value="2"/>
</dbReference>
<evidence type="ECO:0000256" key="4">
    <source>
        <dbReference type="SAM" id="Phobius"/>
    </source>
</evidence>
<reference evidence="5" key="1">
    <citation type="submission" date="2021-06" db="EMBL/GenBank/DDBJ databases">
        <authorList>
            <person name="Hodson N. C."/>
            <person name="Mongue J. A."/>
            <person name="Jaron S. K."/>
        </authorList>
    </citation>
    <scope>NUCLEOTIDE SEQUENCE</scope>
</reference>
<comment type="caution">
    <text evidence="5">The sequence shown here is derived from an EMBL/GenBank/DDBJ whole genome shotgun (WGS) entry which is preliminary data.</text>
</comment>
<feature type="transmembrane region" description="Helical" evidence="4">
    <location>
        <begin position="168"/>
        <end position="190"/>
    </location>
</feature>
<evidence type="ECO:0000313" key="6">
    <source>
        <dbReference type="Proteomes" id="UP000708208"/>
    </source>
</evidence>
<dbReference type="EMBL" id="CAJVCH010025867">
    <property type="protein sequence ID" value="CAG7699408.1"/>
    <property type="molecule type" value="Genomic_DNA"/>
</dbReference>
<feature type="transmembrane region" description="Helical" evidence="4">
    <location>
        <begin position="55"/>
        <end position="75"/>
    </location>
</feature>
<keyword evidence="2" id="KW-1003">Cell membrane</keyword>
<feature type="transmembrane region" description="Helical" evidence="4">
    <location>
        <begin position="290"/>
        <end position="312"/>
    </location>
</feature>